<dbReference type="AlphaFoldDB" id="A0A4Q1C5K3"/>
<dbReference type="PANTHER" id="PTHR19328">
    <property type="entry name" value="HEDGEHOG-INTERACTING PROTEIN"/>
    <property type="match status" value="1"/>
</dbReference>
<evidence type="ECO:0000256" key="1">
    <source>
        <dbReference type="ARBA" id="ARBA00022617"/>
    </source>
</evidence>
<comment type="caution">
    <text evidence="7">The sequence shown here is derived from an EMBL/GenBank/DDBJ whole genome shotgun (WGS) entry which is preliminary data.</text>
</comment>
<name>A0A4Q1C5K3_9BACT</name>
<feature type="domain" description="Cytochrome c" evidence="6">
    <location>
        <begin position="25"/>
        <end position="105"/>
    </location>
</feature>
<dbReference type="InterPro" id="IPR009056">
    <property type="entry name" value="Cyt_c-like_dom"/>
</dbReference>
<accession>A0A4Q1C5K3</accession>
<dbReference type="InterPro" id="IPR012938">
    <property type="entry name" value="Glc/Sorbosone_DH"/>
</dbReference>
<evidence type="ECO:0000313" key="7">
    <source>
        <dbReference type="EMBL" id="RXK53708.1"/>
    </source>
</evidence>
<dbReference type="GO" id="GO:0020037">
    <property type="term" value="F:heme binding"/>
    <property type="evidence" value="ECO:0007669"/>
    <property type="project" value="InterPro"/>
</dbReference>
<protein>
    <recommendedName>
        <fullName evidence="6">Cytochrome c domain-containing protein</fullName>
    </recommendedName>
</protein>
<dbReference type="GO" id="GO:0046872">
    <property type="term" value="F:metal ion binding"/>
    <property type="evidence" value="ECO:0007669"/>
    <property type="project" value="UniProtKB-KW"/>
</dbReference>
<proteinExistence type="predicted"/>
<dbReference type="OrthoDB" id="9770043at2"/>
<dbReference type="Gene3D" id="1.10.760.10">
    <property type="entry name" value="Cytochrome c-like domain"/>
    <property type="match status" value="1"/>
</dbReference>
<dbReference type="InterPro" id="IPR011041">
    <property type="entry name" value="Quinoprot_gluc/sorb_DH_b-prop"/>
</dbReference>
<evidence type="ECO:0000313" key="8">
    <source>
        <dbReference type="Proteomes" id="UP000290218"/>
    </source>
</evidence>
<evidence type="ECO:0000256" key="3">
    <source>
        <dbReference type="ARBA" id="ARBA00023004"/>
    </source>
</evidence>
<dbReference type="SUPFAM" id="SSF46626">
    <property type="entry name" value="Cytochrome c"/>
    <property type="match status" value="1"/>
</dbReference>
<keyword evidence="1 4" id="KW-0349">Heme</keyword>
<dbReference type="SUPFAM" id="SSF50952">
    <property type="entry name" value="Soluble quinoprotein glucose dehydrogenase"/>
    <property type="match status" value="1"/>
</dbReference>
<reference evidence="7 8" key="1">
    <citation type="submission" date="2019-01" db="EMBL/GenBank/DDBJ databases">
        <title>Lacunisphaera sp. strain TWA-58.</title>
        <authorList>
            <person name="Chen W.-M."/>
        </authorList>
    </citation>
    <scope>NUCLEOTIDE SEQUENCE [LARGE SCALE GENOMIC DNA]</scope>
    <source>
        <strain evidence="7 8">TWA-58</strain>
    </source>
</reference>
<evidence type="ECO:0000259" key="6">
    <source>
        <dbReference type="PROSITE" id="PS51007"/>
    </source>
</evidence>
<dbReference type="Pfam" id="PF07995">
    <property type="entry name" value="GSDH"/>
    <property type="match status" value="1"/>
</dbReference>
<evidence type="ECO:0000256" key="4">
    <source>
        <dbReference type="PROSITE-ProRule" id="PRU00433"/>
    </source>
</evidence>
<evidence type="ECO:0000256" key="2">
    <source>
        <dbReference type="ARBA" id="ARBA00022723"/>
    </source>
</evidence>
<dbReference type="Pfam" id="PF13442">
    <property type="entry name" value="Cytochrome_CBB3"/>
    <property type="match status" value="1"/>
</dbReference>
<dbReference type="Proteomes" id="UP000290218">
    <property type="component" value="Unassembled WGS sequence"/>
</dbReference>
<dbReference type="EMBL" id="SDHX01000002">
    <property type="protein sequence ID" value="RXK53708.1"/>
    <property type="molecule type" value="Genomic_DNA"/>
</dbReference>
<organism evidence="7 8">
    <name type="scientific">Oleiharenicola lentus</name>
    <dbReference type="NCBI Taxonomy" id="2508720"/>
    <lineage>
        <taxon>Bacteria</taxon>
        <taxon>Pseudomonadati</taxon>
        <taxon>Verrucomicrobiota</taxon>
        <taxon>Opitutia</taxon>
        <taxon>Opitutales</taxon>
        <taxon>Opitutaceae</taxon>
        <taxon>Oleiharenicola</taxon>
    </lineage>
</organism>
<keyword evidence="5" id="KW-0732">Signal</keyword>
<keyword evidence="2 4" id="KW-0479">Metal-binding</keyword>
<keyword evidence="8" id="KW-1185">Reference proteome</keyword>
<dbReference type="InterPro" id="IPR011042">
    <property type="entry name" value="6-blade_b-propeller_TolB-like"/>
</dbReference>
<gene>
    <name evidence="7" type="ORF">ESB00_18655</name>
</gene>
<dbReference type="InterPro" id="IPR036909">
    <property type="entry name" value="Cyt_c-like_dom_sf"/>
</dbReference>
<dbReference type="RefSeq" id="WP_129049662.1">
    <property type="nucleotide sequence ID" value="NZ_SDHX01000002.1"/>
</dbReference>
<keyword evidence="3 4" id="KW-0408">Iron</keyword>
<dbReference type="PROSITE" id="PS51007">
    <property type="entry name" value="CYTC"/>
    <property type="match status" value="1"/>
</dbReference>
<dbReference type="Gene3D" id="2.120.10.30">
    <property type="entry name" value="TolB, C-terminal domain"/>
    <property type="match status" value="1"/>
</dbReference>
<dbReference type="PANTHER" id="PTHR19328:SF75">
    <property type="entry name" value="ALDOSE SUGAR DEHYDROGENASE YLII"/>
    <property type="match status" value="1"/>
</dbReference>
<sequence>MHTPVRVLLTLAASGFAATLLAQPAPRKDVAKIYQEICANCHGAQLEGGQAPSMLDDQWANGTGTDADLARVISDGVLEKGMPAFHSLMSEADVRAMVIFIREQRASYKRQRATQKLPGGAIPTQEHRFRIETVADGLSTPWSIAFLPDGRTLVTEKPGRLRVIADGKLQPSAIKGTPAVRDGGQGGLLEVAAHPDFAKNGWIYLAYSDPAKDKDGKEVSLTKIVRGRLKDGAWVEEEKIWQAPLELYRPGGGVHFGCRIAFDGAGYLYFSHGERGRQQDAQDLTRPNGKIHRIHDDGRIPADNPFVNTPGAFPSIWTYGNRNPQGLDFDPRTGLLWETEHGPRGGDELNLIKPGVNYGWPVITYGMNYDGSPITANTAREGMEQPVTYWVPSIAVCGIDFYEGTLFPKWTGNLFVSSLAQQELRRLVIAGDQVVSQEIVLKDIGRLRDVQCAPDGSIWVAVNDPGSIIRLVPAD</sequence>
<evidence type="ECO:0000256" key="5">
    <source>
        <dbReference type="SAM" id="SignalP"/>
    </source>
</evidence>
<dbReference type="GO" id="GO:0009055">
    <property type="term" value="F:electron transfer activity"/>
    <property type="evidence" value="ECO:0007669"/>
    <property type="project" value="InterPro"/>
</dbReference>
<feature type="chain" id="PRO_5020970433" description="Cytochrome c domain-containing protein" evidence="5">
    <location>
        <begin position="23"/>
        <end position="475"/>
    </location>
</feature>
<feature type="signal peptide" evidence="5">
    <location>
        <begin position="1"/>
        <end position="22"/>
    </location>
</feature>